<organism evidence="2">
    <name type="scientific">Arabidopsis lyrata subsp. lyrata</name>
    <name type="common">Lyre-leaved rock-cress</name>
    <dbReference type="NCBI Taxonomy" id="81972"/>
    <lineage>
        <taxon>Eukaryota</taxon>
        <taxon>Viridiplantae</taxon>
        <taxon>Streptophyta</taxon>
        <taxon>Embryophyta</taxon>
        <taxon>Tracheophyta</taxon>
        <taxon>Spermatophyta</taxon>
        <taxon>Magnoliopsida</taxon>
        <taxon>eudicotyledons</taxon>
        <taxon>Gunneridae</taxon>
        <taxon>Pentapetalae</taxon>
        <taxon>rosids</taxon>
        <taxon>malvids</taxon>
        <taxon>Brassicales</taxon>
        <taxon>Brassicaceae</taxon>
        <taxon>Camelineae</taxon>
        <taxon>Arabidopsis</taxon>
    </lineage>
</organism>
<accession>D7LKC2</accession>
<name>D7LKC2_ARALL</name>
<evidence type="ECO:0000313" key="1">
    <source>
        <dbReference type="EMBL" id="EFH57786.1"/>
    </source>
</evidence>
<dbReference type="Gramene" id="scaffold_402416.1">
    <property type="protein sequence ID" value="scaffold_402416.1"/>
    <property type="gene ID" value="scaffold_402416.1"/>
</dbReference>
<keyword evidence="2" id="KW-1185">Reference proteome</keyword>
<dbReference type="Proteomes" id="UP000008694">
    <property type="component" value="Unassembled WGS sequence"/>
</dbReference>
<dbReference type="HOGENOM" id="CLU_1306365_0_0_1"/>
<dbReference type="EMBL" id="GL348716">
    <property type="protein sequence ID" value="EFH57786.1"/>
    <property type="molecule type" value="Genomic_DNA"/>
</dbReference>
<proteinExistence type="predicted"/>
<dbReference type="AlphaFoldDB" id="D7LKC2"/>
<evidence type="ECO:0000313" key="2">
    <source>
        <dbReference type="Proteomes" id="UP000008694"/>
    </source>
</evidence>
<gene>
    <name evidence="1" type="ORF">ARALYDRAFT_902915</name>
</gene>
<sequence>MDDLTFGDLSFEEMTFGDLIRLRSRNQHFVMPKAKREELAALEKMGYRCSDLEIFAYGEKIKEATELNELFDAGIKYSNHKVPYIEMLRDIVGSNHKSSSNLMVISKSHPQDTESRRVLRALNSRGSHVLLVQPQPESQASEQLFHRPDLLCCSTYLLDGRKAMDHKRGTPSPQVFTSPLCRSNFQDRSNKQDFSGMISKLLVQISSGHLY</sequence>
<protein>
    <submittedName>
        <fullName evidence="1">Predicted protein</fullName>
    </submittedName>
</protein>
<reference evidence="2" key="1">
    <citation type="journal article" date="2011" name="Nat. Genet.">
        <title>The Arabidopsis lyrata genome sequence and the basis of rapid genome size change.</title>
        <authorList>
            <person name="Hu T.T."/>
            <person name="Pattyn P."/>
            <person name="Bakker E.G."/>
            <person name="Cao J."/>
            <person name="Cheng J.-F."/>
            <person name="Clark R.M."/>
            <person name="Fahlgren N."/>
            <person name="Fawcett J.A."/>
            <person name="Grimwood J."/>
            <person name="Gundlach H."/>
            <person name="Haberer G."/>
            <person name="Hollister J.D."/>
            <person name="Ossowski S."/>
            <person name="Ottilar R.P."/>
            <person name="Salamov A.A."/>
            <person name="Schneeberger K."/>
            <person name="Spannagl M."/>
            <person name="Wang X."/>
            <person name="Yang L."/>
            <person name="Nasrallah M.E."/>
            <person name="Bergelson J."/>
            <person name="Carrington J.C."/>
            <person name="Gaut B.S."/>
            <person name="Schmutz J."/>
            <person name="Mayer K.F.X."/>
            <person name="Van de Peer Y."/>
            <person name="Grigoriev I.V."/>
            <person name="Nordborg M."/>
            <person name="Weigel D."/>
            <person name="Guo Y.-L."/>
        </authorList>
    </citation>
    <scope>NUCLEOTIDE SEQUENCE [LARGE SCALE GENOMIC DNA]</scope>
    <source>
        <strain evidence="2">cv. MN47</strain>
    </source>
</reference>